<sequence>MAIVQWYEKKTDEPRPHLGASEIGRPCDRALWYGFRWATRRTFPGRIKRLFDTGFREEVRFLEELKGIGVEIYDRDPVTKLQHRFEAIDGHFGGSCDGIGRWFPEAPKTWAVTEFKTHSAKSFTELVRDGVEKSKPEHYAQMQVYMGLAELDRALYLAVNKDTDELYTQWVHFDKVAFEASMARAEKIIRADEPPPGVSTDPAWWQCKFCDHQTLCHGQVAAAKSCRTCVHSSPAPEGLWHCESQKRSLSVAEQRIGCRSHLVLPPLVSYAEAIDAGPDFIKYQHKDDGTIFANCTEDADKSEENMGTDIVACLTSAEMEHAPRSLVTDKFTMEIRKEFNARFVGGKVVGEV</sequence>
<dbReference type="EMBL" id="LR796436">
    <property type="protein sequence ID" value="CAB4143986.1"/>
    <property type="molecule type" value="Genomic_DNA"/>
</dbReference>
<proteinExistence type="predicted"/>
<reference evidence="1" key="1">
    <citation type="submission" date="2020-04" db="EMBL/GenBank/DDBJ databases">
        <authorList>
            <person name="Chiriac C."/>
            <person name="Salcher M."/>
            <person name="Ghai R."/>
            <person name="Kavagutti S V."/>
        </authorList>
    </citation>
    <scope>NUCLEOTIDE SEQUENCE</scope>
</reference>
<organism evidence="1">
    <name type="scientific">uncultured Caudovirales phage</name>
    <dbReference type="NCBI Taxonomy" id="2100421"/>
    <lineage>
        <taxon>Viruses</taxon>
        <taxon>Duplodnaviria</taxon>
        <taxon>Heunggongvirae</taxon>
        <taxon>Uroviricota</taxon>
        <taxon>Caudoviricetes</taxon>
        <taxon>Peduoviridae</taxon>
        <taxon>Maltschvirus</taxon>
        <taxon>Maltschvirus maltsch</taxon>
    </lineage>
</organism>
<gene>
    <name evidence="1" type="ORF">UFOVP456_15</name>
</gene>
<protein>
    <recommendedName>
        <fullName evidence="2">PD-(D/E)XK nuclease superfamily</fullName>
    </recommendedName>
</protein>
<evidence type="ECO:0000313" key="1">
    <source>
        <dbReference type="EMBL" id="CAB4143986.1"/>
    </source>
</evidence>
<dbReference type="Gene3D" id="3.90.320.10">
    <property type="match status" value="1"/>
</dbReference>
<dbReference type="SUPFAM" id="SSF52980">
    <property type="entry name" value="Restriction endonuclease-like"/>
    <property type="match status" value="1"/>
</dbReference>
<evidence type="ECO:0008006" key="2">
    <source>
        <dbReference type="Google" id="ProtNLM"/>
    </source>
</evidence>
<name>A0A6J5MG03_9CAUD</name>
<accession>A0A6J5MG03</accession>
<dbReference type="InterPro" id="IPR011335">
    <property type="entry name" value="Restrct_endonuc-II-like"/>
</dbReference>
<dbReference type="InterPro" id="IPR011604">
    <property type="entry name" value="PDDEXK-like_dom_sf"/>
</dbReference>